<proteinExistence type="predicted"/>
<keyword evidence="4" id="KW-1185">Reference proteome</keyword>
<dbReference type="Proteomes" id="UP000254603">
    <property type="component" value="Unassembled WGS sequence"/>
</dbReference>
<name>A0A378XH43_9BURK</name>
<evidence type="ECO:0000313" key="1">
    <source>
        <dbReference type="EMBL" id="QPT39008.1"/>
    </source>
</evidence>
<organism evidence="2 3">
    <name type="scientific">Oligella ureolytica</name>
    <dbReference type="NCBI Taxonomy" id="90244"/>
    <lineage>
        <taxon>Bacteria</taxon>
        <taxon>Pseudomonadati</taxon>
        <taxon>Pseudomonadota</taxon>
        <taxon>Betaproteobacteria</taxon>
        <taxon>Burkholderiales</taxon>
        <taxon>Alcaligenaceae</taxon>
        <taxon>Oligella</taxon>
    </lineage>
</organism>
<gene>
    <name evidence="1" type="ORF">I6G29_07265</name>
    <name evidence="2" type="ORF">NCTC11997_01515</name>
</gene>
<evidence type="ECO:0000313" key="4">
    <source>
        <dbReference type="Proteomes" id="UP000594903"/>
    </source>
</evidence>
<evidence type="ECO:0000313" key="3">
    <source>
        <dbReference type="Proteomes" id="UP000254603"/>
    </source>
</evidence>
<dbReference type="RefSeq" id="WP_018575106.1">
    <property type="nucleotide sequence ID" value="NZ_CP065725.1"/>
</dbReference>
<protein>
    <submittedName>
        <fullName evidence="2">Uncharacterized protein</fullName>
    </submittedName>
</protein>
<dbReference type="EMBL" id="UGSB01000001">
    <property type="protein sequence ID" value="SUA54450.1"/>
    <property type="molecule type" value="Genomic_DNA"/>
</dbReference>
<reference evidence="2 3" key="1">
    <citation type="submission" date="2018-06" db="EMBL/GenBank/DDBJ databases">
        <authorList>
            <consortium name="Pathogen Informatics"/>
            <person name="Doyle S."/>
        </authorList>
    </citation>
    <scope>NUCLEOTIDE SEQUENCE [LARGE SCALE GENOMIC DNA]</scope>
    <source>
        <strain evidence="2 3">NCTC11997</strain>
    </source>
</reference>
<evidence type="ECO:0000313" key="2">
    <source>
        <dbReference type="EMBL" id="SUA54450.1"/>
    </source>
</evidence>
<dbReference type="EMBL" id="CP065725">
    <property type="protein sequence ID" value="QPT39008.1"/>
    <property type="molecule type" value="Genomic_DNA"/>
</dbReference>
<dbReference type="OrthoDB" id="9342835at2"/>
<sequence>MKKGKESLWEQVKDDPELASYWKHTGHYKAASTNSGLATLAQIEQKLKQKKIDYKPLNSTQREHSLGTGYYQGAL</sequence>
<dbReference type="AlphaFoldDB" id="A0A378XH43"/>
<dbReference type="Proteomes" id="UP000594903">
    <property type="component" value="Chromosome"/>
</dbReference>
<accession>A0A378XH43</accession>
<reference evidence="1 4" key="2">
    <citation type="submission" date="2020-12" db="EMBL/GenBank/DDBJ databases">
        <title>FDA dAtabase for Regulatory Grade micrObial Sequences (FDA-ARGOS): Supporting development and validation of Infectious Disease Dx tests.</title>
        <authorList>
            <person name="Sproer C."/>
            <person name="Gronow S."/>
            <person name="Severitt S."/>
            <person name="Schroder I."/>
            <person name="Tallon L."/>
            <person name="Sadzewicz L."/>
            <person name="Zhao X."/>
            <person name="Boylan J."/>
            <person name="Ott S."/>
            <person name="Bowen H."/>
            <person name="Vavikolanu K."/>
            <person name="Mehta A."/>
            <person name="Aluvathingal J."/>
            <person name="Nadendla S."/>
            <person name="Lowell S."/>
            <person name="Myers T."/>
            <person name="Yan Y."/>
            <person name="Sichtig H."/>
        </authorList>
    </citation>
    <scope>NUCLEOTIDE SEQUENCE [LARGE SCALE GENOMIC DNA]</scope>
    <source>
        <strain evidence="1 4">FDAARGOS_872</strain>
    </source>
</reference>